<keyword evidence="3 7" id="KW-0812">Transmembrane</keyword>
<dbReference type="InterPro" id="IPR011922">
    <property type="entry name" value="Cell_div_FtsL"/>
</dbReference>
<evidence type="ECO:0000313" key="9">
    <source>
        <dbReference type="EMBL" id="MFC3882678.1"/>
    </source>
</evidence>
<evidence type="ECO:0000313" key="10">
    <source>
        <dbReference type="Proteomes" id="UP001595752"/>
    </source>
</evidence>
<keyword evidence="2 7" id="KW-0132">Cell division</keyword>
<comment type="function">
    <text evidence="7">Essential cell division protein.</text>
</comment>
<dbReference type="HAMAP" id="MF_00910">
    <property type="entry name" value="FtsL"/>
    <property type="match status" value="1"/>
</dbReference>
<keyword evidence="4 7" id="KW-1133">Transmembrane helix</keyword>
<dbReference type="NCBIfam" id="TIGR02209">
    <property type="entry name" value="ftsL_broad"/>
    <property type="match status" value="1"/>
</dbReference>
<evidence type="ECO:0000256" key="5">
    <source>
        <dbReference type="ARBA" id="ARBA00023136"/>
    </source>
</evidence>
<dbReference type="InterPro" id="IPR007060">
    <property type="entry name" value="FtsL/DivIC"/>
</dbReference>
<evidence type="ECO:0000256" key="8">
    <source>
        <dbReference type="NCBIfam" id="TIGR02209"/>
    </source>
</evidence>
<keyword evidence="6 7" id="KW-0131">Cell cycle</keyword>
<evidence type="ECO:0000256" key="1">
    <source>
        <dbReference type="ARBA" id="ARBA00022475"/>
    </source>
</evidence>
<evidence type="ECO:0000256" key="7">
    <source>
        <dbReference type="HAMAP-Rule" id="MF_00910"/>
    </source>
</evidence>
<reference evidence="10" key="1">
    <citation type="journal article" date="2019" name="Int. J. Syst. Evol. Microbiol.">
        <title>The Global Catalogue of Microorganisms (GCM) 10K type strain sequencing project: providing services to taxonomists for standard genome sequencing and annotation.</title>
        <authorList>
            <consortium name="The Broad Institute Genomics Platform"/>
            <consortium name="The Broad Institute Genome Sequencing Center for Infectious Disease"/>
            <person name="Wu L."/>
            <person name="Ma J."/>
        </authorList>
    </citation>
    <scope>NUCLEOTIDE SEQUENCE [LARGE SCALE GENOMIC DNA]</scope>
    <source>
        <strain evidence="10">CCUG 61889</strain>
    </source>
</reference>
<dbReference type="Pfam" id="PF04977">
    <property type="entry name" value="DivIC"/>
    <property type="match status" value="1"/>
</dbReference>
<keyword evidence="5 7" id="KW-0472">Membrane</keyword>
<protein>
    <recommendedName>
        <fullName evidence="7 8">Cell division protein FtsL</fullName>
    </recommendedName>
</protein>
<dbReference type="RefSeq" id="WP_377912367.1">
    <property type="nucleotide sequence ID" value="NZ_JBHRZT010000020.1"/>
</dbReference>
<dbReference type="EMBL" id="JBHRZT010000020">
    <property type="protein sequence ID" value="MFC3882678.1"/>
    <property type="molecule type" value="Genomic_DNA"/>
</dbReference>
<dbReference type="GO" id="GO:0051301">
    <property type="term" value="P:cell division"/>
    <property type="evidence" value="ECO:0007669"/>
    <property type="project" value="UniProtKB-KW"/>
</dbReference>
<comment type="caution">
    <text evidence="9">The sequence shown here is derived from an EMBL/GenBank/DDBJ whole genome shotgun (WGS) entry which is preliminary data.</text>
</comment>
<feature type="transmembrane region" description="Helical" evidence="7">
    <location>
        <begin position="36"/>
        <end position="54"/>
    </location>
</feature>
<evidence type="ECO:0000256" key="6">
    <source>
        <dbReference type="ARBA" id="ARBA00023306"/>
    </source>
</evidence>
<sequence length="117" mass="13508">MGNLAYQVKEKKNEQQKQVQKVLKKKKFRFSVGEKILYSGFFAAMLFGSVQIVSNHVSLYDVNSDIQALESKINTQERVNNELKLQVVELSTYERIWAKAKELGLDLNENNVKVVRD</sequence>
<organism evidence="9 10">
    <name type="scientific">Bacillus songklensis</name>
    <dbReference type="NCBI Taxonomy" id="1069116"/>
    <lineage>
        <taxon>Bacteria</taxon>
        <taxon>Bacillati</taxon>
        <taxon>Bacillota</taxon>
        <taxon>Bacilli</taxon>
        <taxon>Bacillales</taxon>
        <taxon>Bacillaceae</taxon>
        <taxon>Bacillus</taxon>
    </lineage>
</organism>
<gene>
    <name evidence="7 9" type="primary">ftsL</name>
    <name evidence="9" type="ORF">ACFOU2_03885</name>
</gene>
<keyword evidence="10" id="KW-1185">Reference proteome</keyword>
<name>A0ABV8AXI5_9BACI</name>
<proteinExistence type="inferred from homology"/>
<evidence type="ECO:0000256" key="4">
    <source>
        <dbReference type="ARBA" id="ARBA00022989"/>
    </source>
</evidence>
<evidence type="ECO:0000256" key="3">
    <source>
        <dbReference type="ARBA" id="ARBA00022692"/>
    </source>
</evidence>
<evidence type="ECO:0000256" key="2">
    <source>
        <dbReference type="ARBA" id="ARBA00022618"/>
    </source>
</evidence>
<accession>A0ABV8AXI5</accession>
<keyword evidence="1 7" id="KW-1003">Cell membrane</keyword>
<comment type="subcellular location">
    <subcellularLocation>
        <location evidence="7">Cell membrane</location>
        <topology evidence="7">Single-pass type II membrane protein</topology>
    </subcellularLocation>
    <text evidence="7">Localizes to the division septum where it forms a ring structure.</text>
</comment>
<comment type="similarity">
    <text evidence="7">Belongs to the FtsL family.</text>
</comment>
<dbReference type="Proteomes" id="UP001595752">
    <property type="component" value="Unassembled WGS sequence"/>
</dbReference>